<dbReference type="PANTHER" id="PTHR12589">
    <property type="entry name" value="PYRUVOYL TETRAHYDROBIOPTERIN SYNTHASE"/>
    <property type="match status" value="1"/>
</dbReference>
<dbReference type="Gene3D" id="3.30.479.10">
    <property type="entry name" value="6-pyruvoyl tetrahydropterin synthase/QueD"/>
    <property type="match status" value="1"/>
</dbReference>
<dbReference type="SUPFAM" id="SSF55620">
    <property type="entry name" value="Tetrahydrobiopterin biosynthesis enzymes-like"/>
    <property type="match status" value="1"/>
</dbReference>
<reference evidence="5" key="1">
    <citation type="submission" date="2018-06" db="EMBL/GenBank/DDBJ databases">
        <authorList>
            <person name="Zhirakovskaya E."/>
        </authorList>
    </citation>
    <scope>NUCLEOTIDE SEQUENCE</scope>
</reference>
<gene>
    <name evidence="5" type="ORF">MNBD_NITROSPIRAE01-110</name>
</gene>
<protein>
    <submittedName>
        <fullName evidence="5">6-carboxy-5,6,7,8-tetrahydropterin synthase</fullName>
        <ecNumber evidence="5">4.1.2.50</ecNumber>
    </submittedName>
</protein>
<keyword evidence="3" id="KW-0862">Zinc</keyword>
<dbReference type="InterPro" id="IPR007115">
    <property type="entry name" value="6-PTP_synth/QueD"/>
</dbReference>
<comment type="cofactor">
    <cofactor evidence="1">
        <name>Zn(2+)</name>
        <dbReference type="ChEBI" id="CHEBI:29105"/>
    </cofactor>
</comment>
<dbReference type="EMBL" id="UOGF01000051">
    <property type="protein sequence ID" value="VAX29511.1"/>
    <property type="molecule type" value="Genomic_DNA"/>
</dbReference>
<organism evidence="5">
    <name type="scientific">hydrothermal vent metagenome</name>
    <dbReference type="NCBI Taxonomy" id="652676"/>
    <lineage>
        <taxon>unclassified sequences</taxon>
        <taxon>metagenomes</taxon>
        <taxon>ecological metagenomes</taxon>
    </lineage>
</organism>
<name>A0A3B1CSP0_9ZZZZ</name>
<dbReference type="GO" id="GO:0046872">
    <property type="term" value="F:metal ion binding"/>
    <property type="evidence" value="ECO:0007669"/>
    <property type="project" value="UniProtKB-KW"/>
</dbReference>
<evidence type="ECO:0000256" key="2">
    <source>
        <dbReference type="ARBA" id="ARBA00022723"/>
    </source>
</evidence>
<dbReference type="EC" id="4.1.2.50" evidence="5"/>
<evidence type="ECO:0000256" key="4">
    <source>
        <dbReference type="ARBA" id="ARBA00023239"/>
    </source>
</evidence>
<evidence type="ECO:0000256" key="3">
    <source>
        <dbReference type="ARBA" id="ARBA00022833"/>
    </source>
</evidence>
<keyword evidence="4 5" id="KW-0456">Lyase</keyword>
<dbReference type="GO" id="GO:0070497">
    <property type="term" value="F:6-carboxytetrahydropterin synthase activity"/>
    <property type="evidence" value="ECO:0007669"/>
    <property type="project" value="UniProtKB-EC"/>
</dbReference>
<evidence type="ECO:0000313" key="5">
    <source>
        <dbReference type="EMBL" id="VAX29511.1"/>
    </source>
</evidence>
<dbReference type="PANTHER" id="PTHR12589:SF7">
    <property type="entry name" value="6-PYRUVOYL TETRAHYDROBIOPTERIN SYNTHASE"/>
    <property type="match status" value="1"/>
</dbReference>
<dbReference type="AlphaFoldDB" id="A0A3B1CSP0"/>
<accession>A0A3B1CSP0</accession>
<dbReference type="InterPro" id="IPR038418">
    <property type="entry name" value="6-PTP_synth/QueD_sf"/>
</dbReference>
<keyword evidence="2" id="KW-0479">Metal-binding</keyword>
<evidence type="ECO:0000256" key="1">
    <source>
        <dbReference type="ARBA" id="ARBA00001947"/>
    </source>
</evidence>
<proteinExistence type="predicted"/>
<dbReference type="Pfam" id="PF01242">
    <property type="entry name" value="PTPS"/>
    <property type="match status" value="1"/>
</dbReference>
<sequence length="134" mass="15605">MYTITREIDFCYGHRLVNHPGKCRHLHGHNGTVEIVLFAEQLNIQGMVRDFEEIKTLVASWIEDHLDHKMILCKTDPIIPALQSLGETYLLIDDPPTAEVLAKMIYDYCMTQNLPIYEVGLWENKKSRASYRRD</sequence>